<dbReference type="EMBL" id="UYRU01082932">
    <property type="protein sequence ID" value="VDN32924.1"/>
    <property type="molecule type" value="Genomic_DNA"/>
</dbReference>
<organism evidence="1 2">
    <name type="scientific">Dibothriocephalus latus</name>
    <name type="common">Fish tapeworm</name>
    <name type="synonym">Diphyllobothrium latum</name>
    <dbReference type="NCBI Taxonomy" id="60516"/>
    <lineage>
        <taxon>Eukaryota</taxon>
        <taxon>Metazoa</taxon>
        <taxon>Spiralia</taxon>
        <taxon>Lophotrochozoa</taxon>
        <taxon>Platyhelminthes</taxon>
        <taxon>Cestoda</taxon>
        <taxon>Eucestoda</taxon>
        <taxon>Diphyllobothriidea</taxon>
        <taxon>Diphyllobothriidae</taxon>
        <taxon>Dibothriocephalus</taxon>
    </lineage>
</organism>
<proteinExistence type="predicted"/>
<name>A0A3P7MT90_DIBLA</name>
<gene>
    <name evidence="1" type="ORF">DILT_LOCUS16105</name>
</gene>
<protein>
    <submittedName>
        <fullName evidence="1">Uncharacterized protein</fullName>
    </submittedName>
</protein>
<sequence length="74" mass="8196">MAEGQRAMQRDTNLVKRQLLWLIKGNQRLHRRLRGAEVAATGRRAAVADVGEAVPRNLLNAPIASVADLDEVHM</sequence>
<evidence type="ECO:0000313" key="1">
    <source>
        <dbReference type="EMBL" id="VDN32924.1"/>
    </source>
</evidence>
<keyword evidence="2" id="KW-1185">Reference proteome</keyword>
<dbReference type="Proteomes" id="UP000281553">
    <property type="component" value="Unassembled WGS sequence"/>
</dbReference>
<dbReference type="AlphaFoldDB" id="A0A3P7MT90"/>
<reference evidence="1 2" key="1">
    <citation type="submission" date="2018-11" db="EMBL/GenBank/DDBJ databases">
        <authorList>
            <consortium name="Pathogen Informatics"/>
        </authorList>
    </citation>
    <scope>NUCLEOTIDE SEQUENCE [LARGE SCALE GENOMIC DNA]</scope>
</reference>
<accession>A0A3P7MT90</accession>
<evidence type="ECO:0000313" key="2">
    <source>
        <dbReference type="Proteomes" id="UP000281553"/>
    </source>
</evidence>